<sequence>MAGNFRNLKLIFLLLFFINCNSNSIKDETIGKEIIDENMNKFISNLYGLSTEYHKNGMFPIFMLKKSRRQ</sequence>
<reference evidence="1 2" key="1">
    <citation type="submission" date="2014-07" db="EMBL/GenBank/DDBJ databases">
        <title>Genome of Chryseobacterium luteum DSM 18605.</title>
        <authorList>
            <person name="Stropko S.J."/>
            <person name="Pipes S.E."/>
            <person name="Newman J.D."/>
        </authorList>
    </citation>
    <scope>NUCLEOTIDE SEQUENCE [LARGE SCALE GENOMIC DNA]</scope>
    <source>
        <strain evidence="1 2">DSM 18605</strain>
    </source>
</reference>
<dbReference type="Proteomes" id="UP000028703">
    <property type="component" value="Unassembled WGS sequence"/>
</dbReference>
<accession>A0A085ZV35</accession>
<keyword evidence="2" id="KW-1185">Reference proteome</keyword>
<proteinExistence type="predicted"/>
<comment type="caution">
    <text evidence="1">The sequence shown here is derived from an EMBL/GenBank/DDBJ whole genome shotgun (WGS) entry which is preliminary data.</text>
</comment>
<gene>
    <name evidence="1" type="ORF">IX38_05890</name>
</gene>
<dbReference type="EMBL" id="JPRO01000003">
    <property type="protein sequence ID" value="KFF08299.1"/>
    <property type="molecule type" value="Genomic_DNA"/>
</dbReference>
<dbReference type="AlphaFoldDB" id="A0A085ZV35"/>
<evidence type="ECO:0000313" key="1">
    <source>
        <dbReference type="EMBL" id="KFF08299.1"/>
    </source>
</evidence>
<organism evidence="1 2">
    <name type="scientific">Chryseobacterium luteum</name>
    <dbReference type="NCBI Taxonomy" id="421531"/>
    <lineage>
        <taxon>Bacteria</taxon>
        <taxon>Pseudomonadati</taxon>
        <taxon>Bacteroidota</taxon>
        <taxon>Flavobacteriia</taxon>
        <taxon>Flavobacteriales</taxon>
        <taxon>Weeksellaceae</taxon>
        <taxon>Chryseobacterium group</taxon>
        <taxon>Chryseobacterium</taxon>
    </lineage>
</organism>
<name>A0A085ZV35_9FLAO</name>
<evidence type="ECO:0000313" key="2">
    <source>
        <dbReference type="Proteomes" id="UP000028703"/>
    </source>
</evidence>
<protein>
    <submittedName>
        <fullName evidence="1">Uncharacterized protein</fullName>
    </submittedName>
</protein>
<dbReference type="STRING" id="421531.IX38_05890"/>